<evidence type="ECO:0000259" key="1">
    <source>
        <dbReference type="Pfam" id="PF17936"/>
    </source>
</evidence>
<organism evidence="2 3">
    <name type="scientific">Sphingomonas piscis</name>
    <dbReference type="NCBI Taxonomy" id="2714943"/>
    <lineage>
        <taxon>Bacteria</taxon>
        <taxon>Pseudomonadati</taxon>
        <taxon>Pseudomonadota</taxon>
        <taxon>Alphaproteobacteria</taxon>
        <taxon>Sphingomonadales</taxon>
        <taxon>Sphingomonadaceae</taxon>
        <taxon>Sphingomonas</taxon>
    </lineage>
</organism>
<evidence type="ECO:0000313" key="3">
    <source>
        <dbReference type="Proteomes" id="UP000503222"/>
    </source>
</evidence>
<dbReference type="EMBL" id="CP049869">
    <property type="protein sequence ID" value="QIK77691.1"/>
    <property type="molecule type" value="Genomic_DNA"/>
</dbReference>
<name>A0A6G7YLS0_9SPHN</name>
<dbReference type="AlphaFoldDB" id="A0A6G7YLS0"/>
<sequence>MTHIDSGSAQWTNAPMLLNQLSYLGISNLRDGAPFDYALPTFTTLAQAGIRFSILEANVYSFDQTGQVNAARDVARAHALEAAVPGSVIAFEGTNEYTTNQYWLNGASSSGDLSWGLSDAAALELAVSADPLFVNTPIIAPSAIQLDSLPDFSSYVNGSNAHIYGNIAENLGDRIVNSIAFARASAPNEPVYITETGISTSGYGTSNWGVTDEDTQAVINVNALLTAFAAGAKMTFLYELMDEPNASNVQEQHFGLFHADGSPKLAATAIGNLTHLLADGGASAAPASLNYELSWMPWSASSMLLQEGDGTFDLVIWNGRAVLHDGTQEVPPPTSPLLLTLGQSASSIRVFDPIAGTTPLASFTNASSVDLNLSANPLVVEIKFGAAVAPPAAPRATNVSWISNNVASVVGTADPGDVVSVREAGTLLGTSTAAADGGWSVRLPASAAATHALTLTATDANGATTTDGLLLYGKTKQTLTGGSGSDVLIGASGDRLVGGGGDDRFVINAGPGKGTIVDFQAGLGGGDVLAIDHNLARDFADLMSHAKQSGNNVLLSFTKSDVITLENVSLGALHAGDFLFF</sequence>
<gene>
    <name evidence="2" type="ORF">G7077_00925</name>
</gene>
<reference evidence="2 3" key="1">
    <citation type="submission" date="2020-03" db="EMBL/GenBank/DDBJ databases">
        <title>Sphingomonas sp. nov., isolated from fish.</title>
        <authorList>
            <person name="Hyun D.-W."/>
            <person name="Bae J.-W."/>
        </authorList>
    </citation>
    <scope>NUCLEOTIDE SEQUENCE [LARGE SCALE GENOMIC DNA]</scope>
    <source>
        <strain evidence="2 3">HDW15B</strain>
    </source>
</reference>
<protein>
    <recommendedName>
        <fullName evidence="1">Bacterial Ig domain-containing protein</fullName>
    </recommendedName>
</protein>
<dbReference type="Pfam" id="PF17936">
    <property type="entry name" value="Big_6"/>
    <property type="match status" value="1"/>
</dbReference>
<feature type="domain" description="Bacterial Ig" evidence="1">
    <location>
        <begin position="393"/>
        <end position="465"/>
    </location>
</feature>
<dbReference type="RefSeq" id="WP_166410087.1">
    <property type="nucleotide sequence ID" value="NZ_CP049869.1"/>
</dbReference>
<dbReference type="InterPro" id="IPR011049">
    <property type="entry name" value="Serralysin-like_metalloprot_C"/>
</dbReference>
<dbReference type="InterPro" id="IPR041498">
    <property type="entry name" value="Big_6"/>
</dbReference>
<accession>A0A6G7YLS0</accession>
<dbReference type="Gene3D" id="2.150.10.10">
    <property type="entry name" value="Serralysin-like metalloprotease, C-terminal"/>
    <property type="match status" value="1"/>
</dbReference>
<evidence type="ECO:0000313" key="2">
    <source>
        <dbReference type="EMBL" id="QIK77691.1"/>
    </source>
</evidence>
<proteinExistence type="predicted"/>
<dbReference type="KEGG" id="spii:G7077_00925"/>
<dbReference type="Proteomes" id="UP000503222">
    <property type="component" value="Chromosome"/>
</dbReference>
<keyword evidence="3" id="KW-1185">Reference proteome</keyword>
<dbReference type="SUPFAM" id="SSF51120">
    <property type="entry name" value="beta-Roll"/>
    <property type="match status" value="1"/>
</dbReference>
<dbReference type="Gene3D" id="3.20.20.80">
    <property type="entry name" value="Glycosidases"/>
    <property type="match status" value="1"/>
</dbReference>
<dbReference type="SUPFAM" id="SSF51445">
    <property type="entry name" value="(Trans)glycosidases"/>
    <property type="match status" value="1"/>
</dbReference>
<dbReference type="InterPro" id="IPR017853">
    <property type="entry name" value="GH"/>
</dbReference>